<name>A0A140G0L9_ISKNV</name>
<sequence>MSTMRIVVCGVLYPPVRTAPTPFIVVLSIYRNVGPDTNATSRLPTQLTVPYTANMLWVFGTWMGALSNAPVRPVCLANASGTTKGGLYVRCMVSVKRASRVSLSTYSASSSASDSARFRLTVDNFATTVSSSSYSGFRLSLCWCVSNCSLTLAAICSNPRILSMSLWVASTTAAALTSTLGGLYGMWEMAHSHRYCRSVSSVAANNCSSNTVCSTGAVSCLCTSPRLSHG</sequence>
<accession>A0A140G0L9</accession>
<dbReference type="Proteomes" id="UP000152407">
    <property type="component" value="Segment"/>
</dbReference>
<reference evidence="2" key="1">
    <citation type="submission" date="2015-09" db="EMBL/GenBank/DDBJ databases">
        <authorList>
            <person name="Wen C.-M."/>
            <person name="Hong J.-R."/>
        </authorList>
    </citation>
    <scope>NUCLEOTIDE SEQUENCE [LARGE SCALE GENOMIC DNA]</scope>
</reference>
<protein>
    <submittedName>
        <fullName evidence="1">ORF047L</fullName>
    </submittedName>
</protein>
<organism evidence="1 2">
    <name type="scientific">Infectious spleen and kidney necrosis virus</name>
    <name type="common">ISKNV</name>
    <dbReference type="NCBI Taxonomy" id="180170"/>
    <lineage>
        <taxon>Viruses</taxon>
        <taxon>Varidnaviria</taxon>
        <taxon>Bamfordvirae</taxon>
        <taxon>Nucleocytoviricota</taxon>
        <taxon>Megaviricetes</taxon>
        <taxon>Pimascovirales</taxon>
        <taxon>Pimascovirales incertae sedis</taxon>
        <taxon>Iridoviridae</taxon>
        <taxon>Alphairidovirinae</taxon>
        <taxon>Megalocytivirus</taxon>
        <taxon>Megalocytivirus pagrus1</taxon>
    </lineage>
</organism>
<proteinExistence type="predicted"/>
<dbReference type="EMBL" id="KT781098">
    <property type="protein sequence ID" value="AMM04452.1"/>
    <property type="molecule type" value="Genomic_DNA"/>
</dbReference>
<evidence type="ECO:0000313" key="2">
    <source>
        <dbReference type="Proteomes" id="UP000152407"/>
    </source>
</evidence>
<organismHost>
    <name type="scientific">Synchiropus splendidus</name>
    <name type="common">Mandarinfish</name>
    <name type="synonym">Callionymus splendidus</name>
    <dbReference type="NCBI Taxonomy" id="270530"/>
</organismHost>
<organismHost>
    <name type="scientific">Siniperca chuatsi</name>
    <name type="common">Mandarin fish</name>
    <dbReference type="NCBI Taxonomy" id="119488"/>
</organismHost>
<evidence type="ECO:0000313" key="1">
    <source>
        <dbReference type="EMBL" id="AMM04452.1"/>
    </source>
</evidence>